<proteinExistence type="predicted"/>
<feature type="region of interest" description="Disordered" evidence="1">
    <location>
        <begin position="1"/>
        <end position="53"/>
    </location>
</feature>
<accession>A8N413</accession>
<reference evidence="2 3" key="1">
    <citation type="journal article" date="2010" name="Proc. Natl. Acad. Sci. U.S.A.">
        <title>Insights into evolution of multicellular fungi from the assembled chromosomes of the mushroom Coprinopsis cinerea (Coprinus cinereus).</title>
        <authorList>
            <person name="Stajich J.E."/>
            <person name="Wilke S.K."/>
            <person name="Ahren D."/>
            <person name="Au C.H."/>
            <person name="Birren B.W."/>
            <person name="Borodovsky M."/>
            <person name="Burns C."/>
            <person name="Canback B."/>
            <person name="Casselton L.A."/>
            <person name="Cheng C.K."/>
            <person name="Deng J."/>
            <person name="Dietrich F.S."/>
            <person name="Fargo D.C."/>
            <person name="Farman M.L."/>
            <person name="Gathman A.C."/>
            <person name="Goldberg J."/>
            <person name="Guigo R."/>
            <person name="Hoegger P.J."/>
            <person name="Hooker J.B."/>
            <person name="Huggins A."/>
            <person name="James T.Y."/>
            <person name="Kamada T."/>
            <person name="Kilaru S."/>
            <person name="Kodira C."/>
            <person name="Kues U."/>
            <person name="Kupfer D."/>
            <person name="Kwan H.S."/>
            <person name="Lomsadze A."/>
            <person name="Li W."/>
            <person name="Lilly W.W."/>
            <person name="Ma L.J."/>
            <person name="Mackey A.J."/>
            <person name="Manning G."/>
            <person name="Martin F."/>
            <person name="Muraguchi H."/>
            <person name="Natvig D.O."/>
            <person name="Palmerini H."/>
            <person name="Ramesh M.A."/>
            <person name="Rehmeyer C.J."/>
            <person name="Roe B.A."/>
            <person name="Shenoy N."/>
            <person name="Stanke M."/>
            <person name="Ter-Hovhannisyan V."/>
            <person name="Tunlid A."/>
            <person name="Velagapudi R."/>
            <person name="Vision T.J."/>
            <person name="Zeng Q."/>
            <person name="Zolan M.E."/>
            <person name="Pukkila P.J."/>
        </authorList>
    </citation>
    <scope>NUCLEOTIDE SEQUENCE [LARGE SCALE GENOMIC DNA]</scope>
    <source>
        <strain evidence="3">Okayama-7 / 130 / ATCC MYA-4618 / FGSC 9003</strain>
    </source>
</reference>
<comment type="caution">
    <text evidence="2">The sequence shown here is derived from an EMBL/GenBank/DDBJ whole genome shotgun (WGS) entry which is preliminary data.</text>
</comment>
<dbReference type="InParanoid" id="A8N413"/>
<evidence type="ECO:0000256" key="1">
    <source>
        <dbReference type="SAM" id="MobiDB-lite"/>
    </source>
</evidence>
<dbReference type="Proteomes" id="UP000001861">
    <property type="component" value="Unassembled WGS sequence"/>
</dbReference>
<dbReference type="AlphaFoldDB" id="A8N413"/>
<sequence length="401" mass="45214">MSQHRQGIPRSISPTRMVTRATKKNVNTEREANEQGDMSQFGEGVGQTYEPAPSISTAGEAAIGRAVEHSLDVLQSPSAVLSSIFQDAVGGALTLADDFLGADINEHLLDLDSEFERTYFSFSSATMHDLKRMGVKRPWEEVMDLDKNATQTLLIQAFDSPSEVEQVQSAIAISGLNFMKDLKNVYASFAKQEIEAKVPVWVLSEGRLSYFGGRCDNLLQIVKGDTTTEALSRKLRAEVYGELVEPINKKTLPLDLLIEAKRLGVKLEDHIPQVVTQAIAWYTLLDAHFPEWFYRLTFLLQPSNQCPPLSLCINERLNRIFTTMKWILTDGNRWIFGTTSKAEKGKKYTYKYAIAGVFSLEEQDENNREERYKELIKLLAIWAIGKPNRLRDAMARAVQKK</sequence>
<organism evidence="2 3">
    <name type="scientific">Coprinopsis cinerea (strain Okayama-7 / 130 / ATCC MYA-4618 / FGSC 9003)</name>
    <name type="common">Inky cap fungus</name>
    <name type="synonym">Hormographiella aspergillata</name>
    <dbReference type="NCBI Taxonomy" id="240176"/>
    <lineage>
        <taxon>Eukaryota</taxon>
        <taxon>Fungi</taxon>
        <taxon>Dikarya</taxon>
        <taxon>Basidiomycota</taxon>
        <taxon>Agaricomycotina</taxon>
        <taxon>Agaricomycetes</taxon>
        <taxon>Agaricomycetidae</taxon>
        <taxon>Agaricales</taxon>
        <taxon>Agaricineae</taxon>
        <taxon>Psathyrellaceae</taxon>
        <taxon>Coprinopsis</taxon>
    </lineage>
</organism>
<protein>
    <submittedName>
        <fullName evidence="2">Uncharacterized protein</fullName>
    </submittedName>
</protein>
<gene>
    <name evidence="2" type="ORF">CC1G_10116</name>
</gene>
<evidence type="ECO:0000313" key="2">
    <source>
        <dbReference type="EMBL" id="EAU92230.2"/>
    </source>
</evidence>
<dbReference type="GeneID" id="6006003"/>
<dbReference type="HOGENOM" id="CLU_686994_0_0_1"/>
<evidence type="ECO:0000313" key="3">
    <source>
        <dbReference type="Proteomes" id="UP000001861"/>
    </source>
</evidence>
<dbReference type="KEGG" id="cci:CC1G_10116"/>
<keyword evidence="3" id="KW-1185">Reference proteome</keyword>
<dbReference type="EMBL" id="AACS02000001">
    <property type="protein sequence ID" value="EAU92230.2"/>
    <property type="molecule type" value="Genomic_DNA"/>
</dbReference>
<dbReference type="RefSeq" id="XP_001829586.2">
    <property type="nucleotide sequence ID" value="XM_001829534.2"/>
</dbReference>
<dbReference type="VEuPathDB" id="FungiDB:CC1G_10116"/>
<name>A8N413_COPC7</name>